<feature type="region of interest" description="Disordered" evidence="1">
    <location>
        <begin position="1"/>
        <end position="27"/>
    </location>
</feature>
<keyword evidence="7" id="KW-1185">Reference proteome</keyword>
<dbReference type="Proteomes" id="UP001159428">
    <property type="component" value="Unassembled WGS sequence"/>
</dbReference>
<dbReference type="PANTHER" id="PTHR11365">
    <property type="entry name" value="5-OXOPROLINASE RELATED"/>
    <property type="match status" value="1"/>
</dbReference>
<dbReference type="InterPro" id="IPR008040">
    <property type="entry name" value="Hydant_A_N"/>
</dbReference>
<evidence type="ECO:0000259" key="5">
    <source>
        <dbReference type="Pfam" id="PF20906"/>
    </source>
</evidence>
<dbReference type="InterPro" id="IPR010318">
    <property type="entry name" value="S-Me-THD_N"/>
</dbReference>
<dbReference type="InterPro" id="IPR045079">
    <property type="entry name" value="Oxoprolinase-like"/>
</dbReference>
<name>A0AAU9XEJ5_9CNID</name>
<comment type="caution">
    <text evidence="6">The sequence shown here is derived from an EMBL/GenBank/DDBJ whole genome shotgun (WGS) entry which is preliminary data.</text>
</comment>
<dbReference type="Pfam" id="PF06032">
    <property type="entry name" value="S-Me-THD_N"/>
    <property type="match status" value="1"/>
</dbReference>
<proteinExistence type="predicted"/>
<dbReference type="PANTHER" id="PTHR11365:SF10">
    <property type="entry name" value="HYDANTOINASE_OXOPROLINASE"/>
    <property type="match status" value="1"/>
</dbReference>
<dbReference type="InterPro" id="IPR043129">
    <property type="entry name" value="ATPase_NBD"/>
</dbReference>
<evidence type="ECO:0000313" key="6">
    <source>
        <dbReference type="EMBL" id="CAH3145694.1"/>
    </source>
</evidence>
<feature type="domain" description="S-Me-THD-like C-terminal" evidence="5">
    <location>
        <begin position="828"/>
        <end position="1020"/>
    </location>
</feature>
<evidence type="ECO:0000256" key="1">
    <source>
        <dbReference type="SAM" id="MobiDB-lite"/>
    </source>
</evidence>
<dbReference type="Gene3D" id="2.40.390.10">
    <property type="entry name" value="CV3147-like"/>
    <property type="match status" value="1"/>
</dbReference>
<dbReference type="AlphaFoldDB" id="A0AAU9XEJ5"/>
<dbReference type="Pfam" id="PF20906">
    <property type="entry name" value="S-Me-THD_C"/>
    <property type="match status" value="1"/>
</dbReference>
<feature type="domain" description="Hydantoinase A/oxoprolinase" evidence="2">
    <location>
        <begin position="240"/>
        <end position="409"/>
    </location>
</feature>
<evidence type="ECO:0000259" key="4">
    <source>
        <dbReference type="Pfam" id="PF06032"/>
    </source>
</evidence>
<dbReference type="InterPro" id="IPR002821">
    <property type="entry name" value="Hydantoinase_A"/>
</dbReference>
<dbReference type="Gene3D" id="3.40.1610.10">
    <property type="entry name" value="CV3147-like domain"/>
    <property type="match status" value="1"/>
</dbReference>
<dbReference type="InterPro" id="IPR027479">
    <property type="entry name" value="S-Me-THD_N_sf"/>
</dbReference>
<organism evidence="6 7">
    <name type="scientific">Pocillopora meandrina</name>
    <dbReference type="NCBI Taxonomy" id="46732"/>
    <lineage>
        <taxon>Eukaryota</taxon>
        <taxon>Metazoa</taxon>
        <taxon>Cnidaria</taxon>
        <taxon>Anthozoa</taxon>
        <taxon>Hexacorallia</taxon>
        <taxon>Scleractinia</taxon>
        <taxon>Astrocoeniina</taxon>
        <taxon>Pocilloporidae</taxon>
        <taxon>Pocillopora</taxon>
    </lineage>
</organism>
<dbReference type="SUPFAM" id="SSF160991">
    <property type="entry name" value="CV3147-like"/>
    <property type="match status" value="1"/>
</dbReference>
<dbReference type="Pfam" id="PF05378">
    <property type="entry name" value="Hydant_A_N"/>
    <property type="match status" value="1"/>
</dbReference>
<sequence length="1032" mass="111061">MITSISLHERPQFSKRRNKNHRPDWNLPNNSFSKVCKTMSNVPWLCIGVDVGGTNTDAVILRQKTVLSSAKVPTTEDVTSGITEAIKSTLTQLPDEFQPNPNQYVARVNIGTTHFVNAVVQRKFLTKVAVLRLCGPATKAIPPLCDFPADLRNVIGGMHFFLNGGFQYDCSSITDVDENEVKRVANEVQAAGIRNIAVVGVFSPASKEQEVQVAEIIRSVHPGMSMTLSHEVGLIGLLERENATVLNESLKPLCKRTVGAFCSALRNLGLKCPFYLTQNDGTIISAEQALHLPVLTFASGPTNSMRGAAFLSGVQDAIVIDIGGTTSDVGVLKGGFPRQASTRVKIGGVNTNFRMPDVLSVGLGGGSVVEQLQEGITVGPLSVAYKLKTEALVFGGKTVTSTDIAVASGLCNIGDKERIRNIPEDVRVGAMAEIKRKIEAAVDRVKFSGEDQPVILVGGGSVLVDLSQKLKGASKVLCPPYYQVANAVGAALSKVSGTFDQVVPLKNTTREKVRNEAEQMARKRAMEAGADEQTLQVIDRDEVPLAYLPGNVVRCFLKVVGDLAECKANSPEELSQLGTDIYSVLSAEEFSPIQEVSGEEQQPSTQEEDDIVFSDPYVDPVTGDWILSRFDVECITIGAGIMGCGGGGSPYLGRLRALELIRKNKEIRVIHPNRLGSTPELTGTVVTPAFMGAPVILIEKLFSGQESLSAVKAAVAVLCAGDAVNEHDNGEGIKEVKGVKEWMSANNEPQSTKKPVAVVCAEIGGANSIEPLVAGAELGLPIVDADGMGRAFPELQMFLPFVYGSPAYPAAVGDEKGNVVALTFAETPKHLEDFLRIKTVEMGCMVGFTFVLDWKDVQQKSALYTVSRTWRLGNTVLRARHNKASPVNSILQHENGKLLMIGKIADVSRVTEGAFNRGRLLIEGSGQFNNQNLGIEFQNENYVAFVTKYDGSRSVLATVPDLISLVDEDTGQPITTEEVRYGLRVAVIVMPCSPLWTTPQGLAVGGPVAFGYNDVVYSPVDSYEEHPPIPRN</sequence>
<dbReference type="Pfam" id="PF01968">
    <property type="entry name" value="Hydantoinase_A"/>
    <property type="match status" value="1"/>
</dbReference>
<evidence type="ECO:0008006" key="8">
    <source>
        <dbReference type="Google" id="ProtNLM"/>
    </source>
</evidence>
<reference evidence="6 7" key="1">
    <citation type="submission" date="2022-05" db="EMBL/GenBank/DDBJ databases">
        <authorList>
            <consortium name="Genoscope - CEA"/>
            <person name="William W."/>
        </authorList>
    </citation>
    <scope>NUCLEOTIDE SEQUENCE [LARGE SCALE GENOMIC DNA]</scope>
</reference>
<evidence type="ECO:0000259" key="3">
    <source>
        <dbReference type="Pfam" id="PF05378"/>
    </source>
</evidence>
<evidence type="ECO:0000259" key="2">
    <source>
        <dbReference type="Pfam" id="PF01968"/>
    </source>
</evidence>
<feature type="domain" description="S-Me-THD N-terminal" evidence="4">
    <location>
        <begin position="631"/>
        <end position="822"/>
    </location>
</feature>
<gene>
    <name evidence="6" type="ORF">PMEA_00022700</name>
</gene>
<dbReference type="InterPro" id="IPR048350">
    <property type="entry name" value="S-Me-THD-like_C"/>
</dbReference>
<accession>A0AAU9XEJ5</accession>
<dbReference type="InterPro" id="IPR024071">
    <property type="entry name" value="S-Me-THD_C_sf"/>
</dbReference>
<evidence type="ECO:0000313" key="7">
    <source>
        <dbReference type="Proteomes" id="UP001159428"/>
    </source>
</evidence>
<dbReference type="GO" id="GO:0016787">
    <property type="term" value="F:hydrolase activity"/>
    <property type="evidence" value="ECO:0007669"/>
    <property type="project" value="InterPro"/>
</dbReference>
<feature type="domain" description="Hydantoinase/oxoprolinase N-terminal" evidence="3">
    <location>
        <begin position="47"/>
        <end position="219"/>
    </location>
</feature>
<protein>
    <recommendedName>
        <fullName evidence="8">Hydantoinase</fullName>
    </recommendedName>
</protein>
<dbReference type="EMBL" id="CALNXJ010000040">
    <property type="protein sequence ID" value="CAH3145694.1"/>
    <property type="molecule type" value="Genomic_DNA"/>
</dbReference>
<dbReference type="Gene3D" id="3.30.420.40">
    <property type="match status" value="1"/>
</dbReference>
<dbReference type="SUPFAM" id="SSF53067">
    <property type="entry name" value="Actin-like ATPase domain"/>
    <property type="match status" value="2"/>
</dbReference>